<name>M6QNB7_9LEPT</name>
<dbReference type="AlphaFoldDB" id="M6QNB7"/>
<comment type="caution">
    <text evidence="1">The sequence shown here is derived from an EMBL/GenBank/DDBJ whole genome shotgun (WGS) entry which is preliminary data.</text>
</comment>
<sequence length="87" mass="10440">MNRVYRRTRKLSLKTDRKRSFHTVAPNFLDQVFKSDGLDRIWFLDITYIPDQLKMVLSICDQRSFQSRGRRLDIGFETENRTPIECV</sequence>
<gene>
    <name evidence="1" type="ORF">LEP1GSC108_3521</name>
</gene>
<accession>M6QNB7</accession>
<dbReference type="EMBL" id="AHNU02000043">
    <property type="protein sequence ID" value="EMN90352.1"/>
    <property type="molecule type" value="Genomic_DNA"/>
</dbReference>
<reference evidence="1 2" key="1">
    <citation type="submission" date="2013-01" db="EMBL/GenBank/DDBJ databases">
        <authorList>
            <person name="Harkins D.M."/>
            <person name="Durkin A.S."/>
            <person name="Brinkac L.M."/>
            <person name="Haft D.H."/>
            <person name="Selengut J.D."/>
            <person name="Sanka R."/>
            <person name="DePew J."/>
            <person name="Purushe J."/>
            <person name="Chanthongthip A."/>
            <person name="Lattana O."/>
            <person name="Phetsouvanh R."/>
            <person name="Newton P.N."/>
            <person name="Vinetz J.M."/>
            <person name="Sutton G.G."/>
            <person name="Nierman W.C."/>
            <person name="Fouts D.E."/>
        </authorList>
    </citation>
    <scope>NUCLEOTIDE SEQUENCE [LARGE SCALE GENOMIC DNA]</scope>
    <source>
        <strain evidence="1 2">UI 13098</strain>
    </source>
</reference>
<evidence type="ECO:0000313" key="1">
    <source>
        <dbReference type="EMBL" id="EMN90352.1"/>
    </source>
</evidence>
<evidence type="ECO:0000313" key="2">
    <source>
        <dbReference type="Proteomes" id="UP000012118"/>
    </source>
</evidence>
<protein>
    <submittedName>
        <fullName evidence="1">Uncharacterized protein</fullName>
    </submittedName>
</protein>
<organism evidence="1 2">
    <name type="scientific">Leptospira weilii str. UI 13098</name>
    <dbReference type="NCBI Taxonomy" id="1088542"/>
    <lineage>
        <taxon>Bacteria</taxon>
        <taxon>Pseudomonadati</taxon>
        <taxon>Spirochaetota</taxon>
        <taxon>Spirochaetia</taxon>
        <taxon>Leptospirales</taxon>
        <taxon>Leptospiraceae</taxon>
        <taxon>Leptospira</taxon>
    </lineage>
</organism>
<dbReference type="Proteomes" id="UP000012118">
    <property type="component" value="Unassembled WGS sequence"/>
</dbReference>
<proteinExistence type="predicted"/>
<keyword evidence="2" id="KW-1185">Reference proteome</keyword>